<evidence type="ECO:0000256" key="2">
    <source>
        <dbReference type="ARBA" id="ARBA00022487"/>
    </source>
</evidence>
<dbReference type="EC" id="3.1.1.-" evidence="8"/>
<keyword evidence="3" id="KW-0479">Metal-binding</keyword>
<evidence type="ECO:0000256" key="7">
    <source>
        <dbReference type="ARBA" id="ARBA00023157"/>
    </source>
</evidence>
<keyword evidence="2" id="KW-0719">Serine esterase</keyword>
<protein>
    <recommendedName>
        <fullName evidence="8">Carboxylic ester hydrolase</fullName>
        <ecNumber evidence="8">3.1.1.-</ecNumber>
    </recommendedName>
</protein>
<proteinExistence type="inferred from homology"/>
<evidence type="ECO:0000313" key="9">
    <source>
        <dbReference type="EMBL" id="KAF6802294.1"/>
    </source>
</evidence>
<keyword evidence="7" id="KW-1015">Disulfide bond</keyword>
<dbReference type="EMBL" id="WIGN01000278">
    <property type="protein sequence ID" value="KAF6802294.1"/>
    <property type="molecule type" value="Genomic_DNA"/>
</dbReference>
<dbReference type="Proteomes" id="UP000652219">
    <property type="component" value="Unassembled WGS sequence"/>
</dbReference>
<evidence type="ECO:0000256" key="1">
    <source>
        <dbReference type="ARBA" id="ARBA00006249"/>
    </source>
</evidence>
<organism evidence="9 10">
    <name type="scientific">Colletotrichum sojae</name>
    <dbReference type="NCBI Taxonomy" id="2175907"/>
    <lineage>
        <taxon>Eukaryota</taxon>
        <taxon>Fungi</taxon>
        <taxon>Dikarya</taxon>
        <taxon>Ascomycota</taxon>
        <taxon>Pezizomycotina</taxon>
        <taxon>Sordariomycetes</taxon>
        <taxon>Hypocreomycetidae</taxon>
        <taxon>Glomerellales</taxon>
        <taxon>Glomerellaceae</taxon>
        <taxon>Colletotrichum</taxon>
        <taxon>Colletotrichum orchidearum species complex</taxon>
    </lineage>
</organism>
<evidence type="ECO:0000313" key="10">
    <source>
        <dbReference type="Proteomes" id="UP000652219"/>
    </source>
</evidence>
<keyword evidence="5 8" id="KW-0378">Hydrolase</keyword>
<dbReference type="SUPFAM" id="SSF53474">
    <property type="entry name" value="alpha/beta-Hydrolases"/>
    <property type="match status" value="1"/>
</dbReference>
<reference evidence="9 10" key="1">
    <citation type="journal article" date="2020" name="Phytopathology">
        <title>Genome Sequence Resources of Colletotrichum truncatum, C. plurivorum, C. musicola, and C. sojae: Four Species Pathogenic to Soybean (Glycine max).</title>
        <authorList>
            <person name="Rogerio F."/>
            <person name="Boufleur T.R."/>
            <person name="Ciampi-Guillardi M."/>
            <person name="Sukno S.A."/>
            <person name="Thon M.R."/>
            <person name="Massola Junior N.S."/>
            <person name="Baroncelli R."/>
        </authorList>
    </citation>
    <scope>NUCLEOTIDE SEQUENCE [LARGE SCALE GENOMIC DNA]</scope>
    <source>
        <strain evidence="9 10">LFN0009</strain>
    </source>
</reference>
<evidence type="ECO:0000256" key="8">
    <source>
        <dbReference type="RuleBase" id="RU361238"/>
    </source>
</evidence>
<dbReference type="Pfam" id="PF07519">
    <property type="entry name" value="Tannase"/>
    <property type="match status" value="1"/>
</dbReference>
<comment type="caution">
    <text evidence="9">The sequence shown here is derived from an EMBL/GenBank/DDBJ whole genome shotgun (WGS) entry which is preliminary data.</text>
</comment>
<gene>
    <name evidence="9" type="ORF">CSOJ01_11710</name>
</gene>
<evidence type="ECO:0000256" key="4">
    <source>
        <dbReference type="ARBA" id="ARBA00022729"/>
    </source>
</evidence>
<evidence type="ECO:0000256" key="3">
    <source>
        <dbReference type="ARBA" id="ARBA00022723"/>
    </source>
</evidence>
<accession>A0A8H6MMQ4</accession>
<keyword evidence="10" id="KW-1185">Reference proteome</keyword>
<dbReference type="PANTHER" id="PTHR33938">
    <property type="entry name" value="FERULOYL ESTERASE B-RELATED"/>
    <property type="match status" value="1"/>
</dbReference>
<keyword evidence="4" id="KW-0732">Signal</keyword>
<comment type="similarity">
    <text evidence="1 8">Belongs to the tannase family.</text>
</comment>
<evidence type="ECO:0000256" key="5">
    <source>
        <dbReference type="ARBA" id="ARBA00022801"/>
    </source>
</evidence>
<dbReference type="GO" id="GO:0046872">
    <property type="term" value="F:metal ion binding"/>
    <property type="evidence" value="ECO:0007669"/>
    <property type="project" value="UniProtKB-KW"/>
</dbReference>
<dbReference type="InterPro" id="IPR011118">
    <property type="entry name" value="Tannase/feruloyl_esterase"/>
</dbReference>
<dbReference type="PANTHER" id="PTHR33938:SF13">
    <property type="entry name" value="CARBOXYLIC ESTER HYDROLASE"/>
    <property type="match status" value="1"/>
</dbReference>
<evidence type="ECO:0000256" key="6">
    <source>
        <dbReference type="ARBA" id="ARBA00022837"/>
    </source>
</evidence>
<dbReference type="Gene3D" id="3.40.50.1820">
    <property type="entry name" value="alpha/beta hydrolase"/>
    <property type="match status" value="1"/>
</dbReference>
<dbReference type="InterPro" id="IPR029058">
    <property type="entry name" value="AB_hydrolase_fold"/>
</dbReference>
<dbReference type="GO" id="GO:0030600">
    <property type="term" value="F:feruloyl esterase activity"/>
    <property type="evidence" value="ECO:0007669"/>
    <property type="project" value="UniProtKB-ARBA"/>
</dbReference>
<keyword evidence="6" id="KW-0106">Calcium</keyword>
<name>A0A8H6MMQ4_9PEZI</name>
<sequence length="538" mass="57217">MVVTLAQSCAAGAFNLALPGAELISLAANLVTNFTASAEDIYRYILPTVEATNISFCNITVTYTHPGQNDNVITEAWLPLEWNERFMAVGGGGYAAGRFFLSDKAMNGAVADGYATITTDAGLGSAHEPSPWALNSPGNVNLYNLQNLGSVSLNDGAIIGKSLIKSFYGTGPKYSYWNGCSQGGRQGLMLAQRYPTAYDGIAAGAPAINWNSLLSYVQWPQQVMNELGKYPYACELDAITAAAIAACDGIDGVVDGVIADIPECLKRFNASSVVGQTVSCAQLNGTQKTISETAAVVVEATWGGMATAEGEKVYPGVNPGSDLSSGIVRTNCTAEGCAGAPALLGTAWLQLFVAKTPGFDMSKLTRTEFDTMVYSGQQQFASLVETADPDLRAFRDAGGKLVTFHGLRQADGIIPTAATEEYYKAVAGVSPDVRDFYRYFEVPALNHCFHGASGQPSDLFRQLRDWVENGTAPEQTPVKLKVGEGETHDRILCPYPQKPELCPLCGDASLAECWSCSDLESSKASGTVWSPAQVPLRF</sequence>
<dbReference type="AlphaFoldDB" id="A0A8H6MMQ4"/>